<keyword evidence="2" id="KW-1185">Reference proteome</keyword>
<dbReference type="Proteomes" id="UP000006315">
    <property type="component" value="Unassembled WGS sequence"/>
</dbReference>
<evidence type="ECO:0000313" key="2">
    <source>
        <dbReference type="Proteomes" id="UP000006315"/>
    </source>
</evidence>
<dbReference type="STRING" id="1131731.BAZO_08159"/>
<evidence type="ECO:0000313" key="1">
    <source>
        <dbReference type="EMBL" id="EKN67840.1"/>
    </source>
</evidence>
<name>K6C9M7_SCHAZ</name>
<comment type="caution">
    <text evidence="1">The sequence shown here is derived from an EMBL/GenBank/DDBJ whole genome shotgun (WGS) entry which is preliminary data.</text>
</comment>
<organism evidence="1 2">
    <name type="scientific">Schinkia azotoformans LMG 9581</name>
    <dbReference type="NCBI Taxonomy" id="1131731"/>
    <lineage>
        <taxon>Bacteria</taxon>
        <taxon>Bacillati</taxon>
        <taxon>Bacillota</taxon>
        <taxon>Bacilli</taxon>
        <taxon>Bacillales</taxon>
        <taxon>Bacillaceae</taxon>
        <taxon>Calidifontibacillus/Schinkia group</taxon>
        <taxon>Schinkia</taxon>
    </lineage>
</organism>
<dbReference type="PATRIC" id="fig|1131731.3.peg.1706"/>
<dbReference type="RefSeq" id="WP_003330889.1">
    <property type="nucleotide sequence ID" value="NZ_AJLR01000045.1"/>
</dbReference>
<gene>
    <name evidence="1" type="ORF">BAZO_08159</name>
</gene>
<proteinExistence type="predicted"/>
<dbReference type="AlphaFoldDB" id="K6C9M7"/>
<accession>K6C9M7</accession>
<dbReference type="EMBL" id="AJLR01000045">
    <property type="protein sequence ID" value="EKN67840.1"/>
    <property type="molecule type" value="Genomic_DNA"/>
</dbReference>
<reference evidence="1 2" key="1">
    <citation type="journal article" date="2012" name="Front. Microbiol.">
        <title>Redundancy and modularity in membrane-associated dissimilatory nitrate reduction in Bacillus.</title>
        <authorList>
            <person name="Heylen K."/>
            <person name="Keltjens J."/>
        </authorList>
    </citation>
    <scope>NUCLEOTIDE SEQUENCE [LARGE SCALE GENOMIC DNA]</scope>
    <source>
        <strain evidence="1 2">LMG 9581</strain>
    </source>
</reference>
<protein>
    <submittedName>
        <fullName evidence="1">Uncharacterized protein</fullName>
    </submittedName>
</protein>
<sequence>MASSPTTKLEVAKEITLKALEKMQTNFGSDISAEEYNSQYAAEINKLFKSIYKAVYEADKGLN</sequence>